<protein>
    <submittedName>
        <fullName evidence="3">ShlB/FhaC/HecB family hemolysin secretion/activation protein</fullName>
    </submittedName>
</protein>
<name>A0ABS2D1I8_9SPHN</name>
<keyword evidence="4" id="KW-1185">Reference proteome</keyword>
<dbReference type="EMBL" id="JAFEMC010000001">
    <property type="protein sequence ID" value="MBM6574781.1"/>
    <property type="molecule type" value="Genomic_DNA"/>
</dbReference>
<feature type="compositionally biased region" description="Low complexity" evidence="1">
    <location>
        <begin position="11"/>
        <end position="27"/>
    </location>
</feature>
<dbReference type="InterPro" id="IPR051544">
    <property type="entry name" value="TPS_OM_transporter"/>
</dbReference>
<organism evidence="3 4">
    <name type="scientific">Sphingomonas longa</name>
    <dbReference type="NCBI Taxonomy" id="2778730"/>
    <lineage>
        <taxon>Bacteria</taxon>
        <taxon>Pseudomonadati</taxon>
        <taxon>Pseudomonadota</taxon>
        <taxon>Alphaproteobacteria</taxon>
        <taxon>Sphingomonadales</taxon>
        <taxon>Sphingomonadaceae</taxon>
        <taxon>Sphingomonas</taxon>
    </lineage>
</organism>
<evidence type="ECO:0000256" key="1">
    <source>
        <dbReference type="SAM" id="MobiDB-lite"/>
    </source>
</evidence>
<accession>A0ABS2D1I8</accession>
<comment type="caution">
    <text evidence="3">The sequence shown here is derived from an EMBL/GenBank/DDBJ whole genome shotgun (WGS) entry which is preliminary data.</text>
</comment>
<sequence length="571" mass="60765">MIAGPAGLGAQTTPQPTTPTGLPTRQQVEQPGPQSAPTGTSVSVDGSEAFGRPPCALATSPLKVTIDRVAFVPAGRDTLPPAIAAILAPIVPATKGEQPIANVCAIRDAANAALRASGYVASVQIPPQEITTGELTLAVVMARITEIRIHGEAGRYRDVLAARIAQIRALDPINERDAERILLLVGDIPGLDVRLSLRPAGSAPGDVIGDVVVATQNFAIIGNIQNYGSRQIGRGTAYLRGETYSVLTAGDIVYVGASSTIDFDEQQVVQGGYIFPIGNQGLTLGVRSTYAWSRPDLGPLDLRSRSFIGGLDVTLPVLRTVRRNLSVTGGAEVIEQRTRVYGDGDSSPLNRDRLRVGFVRLDGNLRGRRPDGLDAFAIGASAEVRQGFGVLNATRLGAISTGGYTPSRFEGDPKATVVRADLDLLLRAGRVFSTVTNVRAQYTDRPLLNFEEFAIGNLTVGRGYDPGANTGDRAAGIHTELRADLFQTSPVPLQFYGFADTVWLTNLDSFSTETDRKLRSIGGGLRVSLPGKMLMDIGYAHALDRALTFDRGRPTDRVLLSVTAQLTPRPR</sequence>
<dbReference type="Gene3D" id="2.40.160.50">
    <property type="entry name" value="membrane protein fhac: a member of the omp85/tpsb transporter family"/>
    <property type="match status" value="1"/>
</dbReference>
<dbReference type="RefSeq" id="WP_204193051.1">
    <property type="nucleotide sequence ID" value="NZ_JAFEMC010000001.1"/>
</dbReference>
<dbReference type="PANTHER" id="PTHR34597:SF6">
    <property type="entry name" value="BLR6126 PROTEIN"/>
    <property type="match status" value="1"/>
</dbReference>
<dbReference type="Pfam" id="PF03865">
    <property type="entry name" value="ShlB"/>
    <property type="match status" value="1"/>
</dbReference>
<proteinExistence type="predicted"/>
<gene>
    <name evidence="3" type="ORF">ILT43_00220</name>
</gene>
<dbReference type="PANTHER" id="PTHR34597">
    <property type="entry name" value="SLR1661 PROTEIN"/>
    <property type="match status" value="1"/>
</dbReference>
<feature type="compositionally biased region" description="Polar residues" evidence="1">
    <location>
        <begin position="28"/>
        <end position="44"/>
    </location>
</feature>
<reference evidence="3 4" key="1">
    <citation type="submission" date="2020-12" db="EMBL/GenBank/DDBJ databases">
        <title>Sphingomonas sp.</title>
        <authorList>
            <person name="Kim M.K."/>
        </authorList>
    </citation>
    <scope>NUCLEOTIDE SEQUENCE [LARGE SCALE GENOMIC DNA]</scope>
    <source>
        <strain evidence="3 4">BT552</strain>
    </source>
</reference>
<evidence type="ECO:0000313" key="4">
    <source>
        <dbReference type="Proteomes" id="UP000763641"/>
    </source>
</evidence>
<evidence type="ECO:0000313" key="3">
    <source>
        <dbReference type="EMBL" id="MBM6574781.1"/>
    </source>
</evidence>
<evidence type="ECO:0000259" key="2">
    <source>
        <dbReference type="Pfam" id="PF03865"/>
    </source>
</evidence>
<feature type="domain" description="Haemolysin activator HlyB C-terminal" evidence="2">
    <location>
        <begin position="217"/>
        <end position="526"/>
    </location>
</feature>
<feature type="region of interest" description="Disordered" evidence="1">
    <location>
        <begin position="1"/>
        <end position="48"/>
    </location>
</feature>
<dbReference type="Proteomes" id="UP000763641">
    <property type="component" value="Unassembled WGS sequence"/>
</dbReference>
<dbReference type="InterPro" id="IPR005565">
    <property type="entry name" value="Hemolysn_activator_HlyB_C"/>
</dbReference>